<name>A0ABR9QIY7_9BACI</name>
<evidence type="ECO:0000313" key="9">
    <source>
        <dbReference type="EMBL" id="MBE4908467.1"/>
    </source>
</evidence>
<evidence type="ECO:0000256" key="4">
    <source>
        <dbReference type="ARBA" id="ARBA00022544"/>
    </source>
</evidence>
<keyword evidence="6 8" id="KW-1133">Transmembrane helix</keyword>
<feature type="transmembrane region" description="Helical" evidence="8">
    <location>
        <begin position="147"/>
        <end position="166"/>
    </location>
</feature>
<evidence type="ECO:0000313" key="10">
    <source>
        <dbReference type="Proteomes" id="UP001516662"/>
    </source>
</evidence>
<sequence length="367" mass="42159">MLNPVKESLSSFHIILLTYQIQSGVVLFSLPGLLAEHFGTNGWMVTLFLSSIVMVNIFVISLAYKYSKGTSIWVVLEDTFSKIVLYPFYIGLAVVWSILGCMVGKKYILLFQMLSFPTTNPMMFKFAMDVLAFLLLIKGLYNISKASTIIFMLTVWIVFLEVFHIPEIELSRYTTFFLQGGTDWVKGLLDGYSAFLGYELAILFFPYVTKESKLIRSVYIGNLVTTFVYLTVMIVCFGFYSYQQLAHMLYPVLDLLAFIQLPFMARIENILFTTFFLKTIVTTVLYFWAAKQALKRIFKRSNEKMISLSIIIFTFIIAFFPRVITEVDLWLTNLAYIETVIAFVLPLIVLSALFIQKMKRKGKDVSV</sequence>
<evidence type="ECO:0000256" key="1">
    <source>
        <dbReference type="ARBA" id="ARBA00004141"/>
    </source>
</evidence>
<organism evidence="9 10">
    <name type="scientific">Litchfieldia luteola</name>
    <dbReference type="NCBI Taxonomy" id="682179"/>
    <lineage>
        <taxon>Bacteria</taxon>
        <taxon>Bacillati</taxon>
        <taxon>Bacillota</taxon>
        <taxon>Bacilli</taxon>
        <taxon>Bacillales</taxon>
        <taxon>Bacillaceae</taxon>
        <taxon>Litchfieldia</taxon>
    </lineage>
</organism>
<dbReference type="Proteomes" id="UP001516662">
    <property type="component" value="Unassembled WGS sequence"/>
</dbReference>
<evidence type="ECO:0000256" key="6">
    <source>
        <dbReference type="ARBA" id="ARBA00022989"/>
    </source>
</evidence>
<dbReference type="InterPro" id="IPR004761">
    <property type="entry name" value="Spore_GerAB"/>
</dbReference>
<keyword evidence="3" id="KW-0813">Transport</keyword>
<protein>
    <submittedName>
        <fullName evidence="9">GerAB/ArcD/ProY family transporter</fullName>
    </submittedName>
</protein>
<accession>A0ABR9QIY7</accession>
<feature type="transmembrane region" description="Helical" evidence="8">
    <location>
        <begin position="84"/>
        <end position="103"/>
    </location>
</feature>
<evidence type="ECO:0000256" key="7">
    <source>
        <dbReference type="ARBA" id="ARBA00023136"/>
    </source>
</evidence>
<comment type="similarity">
    <text evidence="2">Belongs to the amino acid-polyamine-organocation (APC) superfamily. Spore germination protein (SGP) (TC 2.A.3.9) family.</text>
</comment>
<keyword evidence="10" id="KW-1185">Reference proteome</keyword>
<evidence type="ECO:0000256" key="2">
    <source>
        <dbReference type="ARBA" id="ARBA00007998"/>
    </source>
</evidence>
<dbReference type="Pfam" id="PF03845">
    <property type="entry name" value="Spore_permease"/>
    <property type="match status" value="1"/>
</dbReference>
<feature type="transmembrane region" description="Helical" evidence="8">
    <location>
        <begin position="187"/>
        <end position="207"/>
    </location>
</feature>
<comment type="subcellular location">
    <subcellularLocation>
        <location evidence="1">Membrane</location>
        <topology evidence="1">Multi-pass membrane protein</topology>
    </subcellularLocation>
</comment>
<gene>
    <name evidence="9" type="ORF">IMZ08_10410</name>
</gene>
<reference evidence="9 10" key="1">
    <citation type="submission" date="2020-10" db="EMBL/GenBank/DDBJ databases">
        <title>Bacillus sp. HD4P25, an endophyte from a halophyte.</title>
        <authorList>
            <person name="Sun J.-Q."/>
        </authorList>
    </citation>
    <scope>NUCLEOTIDE SEQUENCE [LARGE SCALE GENOMIC DNA]</scope>
    <source>
        <strain evidence="9 10">YIM 93174</strain>
    </source>
</reference>
<dbReference type="EMBL" id="JADCLJ010000020">
    <property type="protein sequence ID" value="MBE4908467.1"/>
    <property type="molecule type" value="Genomic_DNA"/>
</dbReference>
<evidence type="ECO:0000256" key="3">
    <source>
        <dbReference type="ARBA" id="ARBA00022448"/>
    </source>
</evidence>
<keyword evidence="5 8" id="KW-0812">Transmembrane</keyword>
<keyword evidence="4" id="KW-0309">Germination</keyword>
<feature type="transmembrane region" description="Helical" evidence="8">
    <location>
        <begin position="270"/>
        <end position="289"/>
    </location>
</feature>
<feature type="transmembrane region" description="Helical" evidence="8">
    <location>
        <begin position="123"/>
        <end position="141"/>
    </location>
</feature>
<feature type="transmembrane region" description="Helical" evidence="8">
    <location>
        <begin position="305"/>
        <end position="324"/>
    </location>
</feature>
<comment type="caution">
    <text evidence="9">The sequence shown here is derived from an EMBL/GenBank/DDBJ whole genome shotgun (WGS) entry which is preliminary data.</text>
</comment>
<evidence type="ECO:0000256" key="8">
    <source>
        <dbReference type="SAM" id="Phobius"/>
    </source>
</evidence>
<dbReference type="PANTHER" id="PTHR34975:SF2">
    <property type="entry name" value="SPORE GERMINATION PROTEIN A2"/>
    <property type="match status" value="1"/>
</dbReference>
<feature type="transmembrane region" description="Helical" evidence="8">
    <location>
        <begin position="336"/>
        <end position="355"/>
    </location>
</feature>
<dbReference type="RefSeq" id="WP_193536197.1">
    <property type="nucleotide sequence ID" value="NZ_JADCLJ010000020.1"/>
</dbReference>
<dbReference type="PANTHER" id="PTHR34975">
    <property type="entry name" value="SPORE GERMINATION PROTEIN A2"/>
    <property type="match status" value="1"/>
</dbReference>
<proteinExistence type="inferred from homology"/>
<feature type="transmembrane region" description="Helical" evidence="8">
    <location>
        <begin position="12"/>
        <end position="35"/>
    </location>
</feature>
<keyword evidence="7 8" id="KW-0472">Membrane</keyword>
<feature type="transmembrane region" description="Helical" evidence="8">
    <location>
        <begin position="219"/>
        <end position="240"/>
    </location>
</feature>
<feature type="transmembrane region" description="Helical" evidence="8">
    <location>
        <begin position="42"/>
        <end position="64"/>
    </location>
</feature>
<evidence type="ECO:0000256" key="5">
    <source>
        <dbReference type="ARBA" id="ARBA00022692"/>
    </source>
</evidence>